<keyword evidence="1" id="KW-1133">Transmembrane helix</keyword>
<proteinExistence type="predicted"/>
<keyword evidence="1" id="KW-0812">Transmembrane</keyword>
<name>A0A0E9VJ27_ANGAN</name>
<organism evidence="2">
    <name type="scientific">Anguilla anguilla</name>
    <name type="common">European freshwater eel</name>
    <name type="synonym">Muraena anguilla</name>
    <dbReference type="NCBI Taxonomy" id="7936"/>
    <lineage>
        <taxon>Eukaryota</taxon>
        <taxon>Metazoa</taxon>
        <taxon>Chordata</taxon>
        <taxon>Craniata</taxon>
        <taxon>Vertebrata</taxon>
        <taxon>Euteleostomi</taxon>
        <taxon>Actinopterygii</taxon>
        <taxon>Neopterygii</taxon>
        <taxon>Teleostei</taxon>
        <taxon>Anguilliformes</taxon>
        <taxon>Anguillidae</taxon>
        <taxon>Anguilla</taxon>
    </lineage>
</organism>
<dbReference type="AlphaFoldDB" id="A0A0E9VJ27"/>
<evidence type="ECO:0000313" key="2">
    <source>
        <dbReference type="EMBL" id="JAH77410.1"/>
    </source>
</evidence>
<reference evidence="2" key="1">
    <citation type="submission" date="2014-11" db="EMBL/GenBank/DDBJ databases">
        <authorList>
            <person name="Amaro Gonzalez C."/>
        </authorList>
    </citation>
    <scope>NUCLEOTIDE SEQUENCE</scope>
</reference>
<keyword evidence="1" id="KW-0472">Membrane</keyword>
<reference evidence="2" key="2">
    <citation type="journal article" date="2015" name="Fish Shellfish Immunol.">
        <title>Early steps in the European eel (Anguilla anguilla)-Vibrio vulnificus interaction in the gills: Role of the RtxA13 toxin.</title>
        <authorList>
            <person name="Callol A."/>
            <person name="Pajuelo D."/>
            <person name="Ebbesson L."/>
            <person name="Teles M."/>
            <person name="MacKenzie S."/>
            <person name="Amaro C."/>
        </authorList>
    </citation>
    <scope>NUCLEOTIDE SEQUENCE</scope>
</reference>
<protein>
    <submittedName>
        <fullName evidence="2">Uncharacterized protein</fullName>
    </submittedName>
</protein>
<sequence length="52" mass="6363">MIWQQLYLYLLAILCRLLFYVPHLYCVPVLKIMDRRRGFDVVVFYHISVLCQ</sequence>
<dbReference type="EMBL" id="GBXM01031167">
    <property type="protein sequence ID" value="JAH77410.1"/>
    <property type="molecule type" value="Transcribed_RNA"/>
</dbReference>
<evidence type="ECO:0000256" key="1">
    <source>
        <dbReference type="SAM" id="Phobius"/>
    </source>
</evidence>
<feature type="transmembrane region" description="Helical" evidence="1">
    <location>
        <begin position="6"/>
        <end position="27"/>
    </location>
</feature>
<accession>A0A0E9VJ27</accession>